<keyword evidence="1" id="KW-0812">Transmembrane</keyword>
<dbReference type="Proteomes" id="UP000182373">
    <property type="component" value="Chromosome"/>
</dbReference>
<gene>
    <name evidence="2" type="ORF">GbCGDNIH9_1840</name>
</gene>
<reference evidence="3" key="1">
    <citation type="submission" date="2016-11" db="EMBL/GenBank/DDBJ databases">
        <title>Comparative genomic and phenotypic analysis of Granulibacter bethesdensis clinical isolates from patients with chronic granulomatous disease.</title>
        <authorList>
            <person name="Zarember K.A."/>
            <person name="Porcella S.F."/>
            <person name="Chu J."/>
            <person name="Ding L."/>
            <person name="Dahlstrom E."/>
            <person name="Barbian K."/>
            <person name="Martens C."/>
            <person name="Sykora L."/>
            <person name="Kramer S."/>
            <person name="Pettinato A.M."/>
            <person name="Hong H."/>
            <person name="Wald G."/>
            <person name="Berg L.J."/>
            <person name="Rogge L.S."/>
            <person name="Greenberg D.E."/>
            <person name="Falcone E.L."/>
            <person name="Neves J.F."/>
            <person name="Simoes M.J."/>
            <person name="Casal M."/>
            <person name="Rodriguez-Lopez F.C."/>
            <person name="Zelazny A."/>
            <person name="Gallin J.I."/>
            <person name="Holland S.M."/>
        </authorList>
    </citation>
    <scope>NUCLEOTIDE SEQUENCE [LARGE SCALE GENOMIC DNA]</scope>
    <source>
        <strain evidence="3">NIH9.1</strain>
    </source>
</reference>
<proteinExistence type="predicted"/>
<dbReference type="AlphaFoldDB" id="A0AAC9KB48"/>
<accession>A0AAC9KB48</accession>
<sequence>MDSTGMRHVFCARVRAGLGAGLGWAGIVAALCAAALALLPLVLILLATLVLDSLRDAADITHWLLEVMLPTGIGQQGPLGNGFIRLHPWDVAIKSIPGACLILSGLALRLRHAGGLVLTLVIIPLYAAGAWLSGWMVWLPIGIAIVAEVMLVMLTVIRPPAVR</sequence>
<evidence type="ECO:0000313" key="2">
    <source>
        <dbReference type="EMBL" id="APH55152.1"/>
    </source>
</evidence>
<feature type="transmembrane region" description="Helical" evidence="1">
    <location>
        <begin position="91"/>
        <end position="108"/>
    </location>
</feature>
<feature type="transmembrane region" description="Helical" evidence="1">
    <location>
        <begin position="115"/>
        <end position="132"/>
    </location>
</feature>
<evidence type="ECO:0000313" key="3">
    <source>
        <dbReference type="Proteomes" id="UP000182373"/>
    </source>
</evidence>
<feature type="transmembrane region" description="Helical" evidence="1">
    <location>
        <begin position="138"/>
        <end position="157"/>
    </location>
</feature>
<name>A0AAC9KB48_9PROT</name>
<organism evidence="2 3">
    <name type="scientific">Granulibacter bethesdensis</name>
    <dbReference type="NCBI Taxonomy" id="364410"/>
    <lineage>
        <taxon>Bacteria</taxon>
        <taxon>Pseudomonadati</taxon>
        <taxon>Pseudomonadota</taxon>
        <taxon>Alphaproteobacteria</taxon>
        <taxon>Acetobacterales</taxon>
        <taxon>Acetobacteraceae</taxon>
        <taxon>Granulibacter</taxon>
    </lineage>
</organism>
<evidence type="ECO:0000256" key="1">
    <source>
        <dbReference type="SAM" id="Phobius"/>
    </source>
</evidence>
<keyword evidence="1" id="KW-0472">Membrane</keyword>
<protein>
    <submittedName>
        <fullName evidence="2">Transporter, MFS superfamily</fullName>
    </submittedName>
</protein>
<feature type="transmembrane region" description="Helical" evidence="1">
    <location>
        <begin position="21"/>
        <end position="46"/>
    </location>
</feature>
<dbReference type="EMBL" id="CP018191">
    <property type="protein sequence ID" value="APH55152.1"/>
    <property type="molecule type" value="Genomic_DNA"/>
</dbReference>
<keyword evidence="1" id="KW-1133">Transmembrane helix</keyword>